<accession>A0ACA9NSR6</accession>
<sequence length="171" mass="19986">HHTCILLVNKFDEPLLNELVTETPLFEELAKNLEDLNFSDAMNIEEYLAIPNEDIVYEVPDEDQIIINLIETFRRNDGEDDENQEVANDSVEKEIISPNVALNSLENIHTYLLQQEDASEYIKLVGIIEKFINIKKKHLMKQSTMNQYLSQVERERLPVNNCEDLYDDFDL</sequence>
<gene>
    <name evidence="1" type="ORF">SPELUC_LOCUS9625</name>
</gene>
<organism evidence="1 2">
    <name type="scientific">Cetraspora pellucida</name>
    <dbReference type="NCBI Taxonomy" id="1433469"/>
    <lineage>
        <taxon>Eukaryota</taxon>
        <taxon>Fungi</taxon>
        <taxon>Fungi incertae sedis</taxon>
        <taxon>Mucoromycota</taxon>
        <taxon>Glomeromycotina</taxon>
        <taxon>Glomeromycetes</taxon>
        <taxon>Diversisporales</taxon>
        <taxon>Gigasporaceae</taxon>
        <taxon>Cetraspora</taxon>
    </lineage>
</organism>
<evidence type="ECO:0000313" key="2">
    <source>
        <dbReference type="Proteomes" id="UP000789366"/>
    </source>
</evidence>
<comment type="caution">
    <text evidence="1">The sequence shown here is derived from an EMBL/GenBank/DDBJ whole genome shotgun (WGS) entry which is preliminary data.</text>
</comment>
<protein>
    <submittedName>
        <fullName evidence="1">4243_t:CDS:1</fullName>
    </submittedName>
</protein>
<feature type="non-terminal residue" evidence="1">
    <location>
        <position position="171"/>
    </location>
</feature>
<proteinExistence type="predicted"/>
<evidence type="ECO:0000313" key="1">
    <source>
        <dbReference type="EMBL" id="CAG8670287.1"/>
    </source>
</evidence>
<feature type="non-terminal residue" evidence="1">
    <location>
        <position position="1"/>
    </location>
</feature>
<dbReference type="EMBL" id="CAJVPW010016470">
    <property type="protein sequence ID" value="CAG8670287.1"/>
    <property type="molecule type" value="Genomic_DNA"/>
</dbReference>
<keyword evidence="2" id="KW-1185">Reference proteome</keyword>
<dbReference type="Proteomes" id="UP000789366">
    <property type="component" value="Unassembled WGS sequence"/>
</dbReference>
<name>A0ACA9NSR6_9GLOM</name>
<reference evidence="1" key="1">
    <citation type="submission" date="2021-06" db="EMBL/GenBank/DDBJ databases">
        <authorList>
            <person name="Kallberg Y."/>
            <person name="Tangrot J."/>
            <person name="Rosling A."/>
        </authorList>
    </citation>
    <scope>NUCLEOTIDE SEQUENCE</scope>
    <source>
        <strain evidence="1">28 12/20/2015</strain>
    </source>
</reference>